<evidence type="ECO:0000256" key="1">
    <source>
        <dbReference type="ARBA" id="ARBA00010830"/>
    </source>
</evidence>
<feature type="compositionally biased region" description="Polar residues" evidence="3">
    <location>
        <begin position="225"/>
        <end position="238"/>
    </location>
</feature>
<proteinExistence type="inferred from homology"/>
<dbReference type="InterPro" id="IPR023346">
    <property type="entry name" value="Lysozyme-like_dom_sf"/>
</dbReference>
<dbReference type="SMART" id="SM00257">
    <property type="entry name" value="LysM"/>
    <property type="match status" value="1"/>
</dbReference>
<feature type="region of interest" description="Disordered" evidence="3">
    <location>
        <begin position="136"/>
        <end position="383"/>
    </location>
</feature>
<reference evidence="6" key="1">
    <citation type="journal article" date="2019" name="Int. J. Syst. Evol. Microbiol.">
        <title>The Global Catalogue of Microorganisms (GCM) 10K type strain sequencing project: providing services to taxonomists for standard genome sequencing and annotation.</title>
        <authorList>
            <consortium name="The Broad Institute Genomics Platform"/>
            <consortium name="The Broad Institute Genome Sequencing Center for Infectious Disease"/>
            <person name="Wu L."/>
            <person name="Ma J."/>
        </authorList>
    </citation>
    <scope>NUCLEOTIDE SEQUENCE [LARGE SCALE GENOMIC DNA]</scope>
    <source>
        <strain evidence="6">JCM 18303</strain>
    </source>
</reference>
<dbReference type="EMBL" id="BAABJP010000001">
    <property type="protein sequence ID" value="GAA5145448.1"/>
    <property type="molecule type" value="Genomic_DNA"/>
</dbReference>
<evidence type="ECO:0000256" key="3">
    <source>
        <dbReference type="SAM" id="MobiDB-lite"/>
    </source>
</evidence>
<dbReference type="InterPro" id="IPR010618">
    <property type="entry name" value="RPF"/>
</dbReference>
<gene>
    <name evidence="5" type="ORF">GCM10023321_03340</name>
</gene>
<dbReference type="RefSeq" id="WP_185058608.1">
    <property type="nucleotide sequence ID" value="NZ_BAABJP010000001.1"/>
</dbReference>
<dbReference type="CDD" id="cd13925">
    <property type="entry name" value="RPF"/>
    <property type="match status" value="1"/>
</dbReference>
<dbReference type="SUPFAM" id="SSF53955">
    <property type="entry name" value="Lysozyme-like"/>
    <property type="match status" value="1"/>
</dbReference>
<keyword evidence="2" id="KW-0378">Hydrolase</keyword>
<evidence type="ECO:0000256" key="2">
    <source>
        <dbReference type="ARBA" id="ARBA00022801"/>
    </source>
</evidence>
<dbReference type="InterPro" id="IPR018392">
    <property type="entry name" value="LysM"/>
</dbReference>
<dbReference type="Gene3D" id="1.10.530.10">
    <property type="match status" value="1"/>
</dbReference>
<dbReference type="CDD" id="cd00118">
    <property type="entry name" value="LysM"/>
    <property type="match status" value="1"/>
</dbReference>
<evidence type="ECO:0000313" key="6">
    <source>
        <dbReference type="Proteomes" id="UP001428817"/>
    </source>
</evidence>
<feature type="compositionally biased region" description="Basic and acidic residues" evidence="3">
    <location>
        <begin position="182"/>
        <end position="196"/>
    </location>
</feature>
<organism evidence="5 6">
    <name type="scientific">Pseudonocardia eucalypti</name>
    <dbReference type="NCBI Taxonomy" id="648755"/>
    <lineage>
        <taxon>Bacteria</taxon>
        <taxon>Bacillati</taxon>
        <taxon>Actinomycetota</taxon>
        <taxon>Actinomycetes</taxon>
        <taxon>Pseudonocardiales</taxon>
        <taxon>Pseudonocardiaceae</taxon>
        <taxon>Pseudonocardia</taxon>
    </lineage>
</organism>
<comment type="caution">
    <text evidence="5">The sequence shown here is derived from an EMBL/GenBank/DDBJ whole genome shotgun (WGS) entry which is preliminary data.</text>
</comment>
<dbReference type="InterPro" id="IPR036779">
    <property type="entry name" value="LysM_dom_sf"/>
</dbReference>
<sequence length="383" mass="39801">MAGYRGRHRKPSSNPGKTIATTAITGVVIGAPLATAGQAYAASDASWDRLAKCESGGKWSTNTGNGYNGGLQFSPSTWRAYGGTKYANSAHQASREEQIAVAEKVLAEQGWNAWPSCSRKTGVRGESHTVRAITAKKKATPKSIGRKTLTPDNAARPVTPGSDVTSTLTGSNTTPGLATTPRADKSGTPKIGRLEAMDSTPASTDSATTPFTAMPVTSSDRDSFSQRTQPATAITPSAPTHRAPTDAATERGTLSAPTERGTLGAPAERGTFTAPTDRAAVAPTAPTALPLAEPSRPSQSGRQIVPESNNTPAPLAQSPTGRTPAAPKVAKTPRTYQVQEGDSLSSIAKEQKVNGGWESVYKSNESELGGKHTVKPGQKLELD</sequence>
<feature type="compositionally biased region" description="Polar residues" evidence="3">
    <location>
        <begin position="296"/>
        <end position="321"/>
    </location>
</feature>
<keyword evidence="6" id="KW-1185">Reference proteome</keyword>
<comment type="similarity">
    <text evidence="1">Belongs to the transglycosylase family. Rpf subfamily.</text>
</comment>
<protein>
    <recommendedName>
        <fullName evidence="4">LysM domain-containing protein</fullName>
    </recommendedName>
</protein>
<dbReference type="Pfam" id="PF01476">
    <property type="entry name" value="LysM"/>
    <property type="match status" value="1"/>
</dbReference>
<feature type="compositionally biased region" description="Low complexity" evidence="3">
    <location>
        <begin position="273"/>
        <end position="292"/>
    </location>
</feature>
<accession>A0ABP9PEP7</accession>
<evidence type="ECO:0000313" key="5">
    <source>
        <dbReference type="EMBL" id="GAA5145448.1"/>
    </source>
</evidence>
<dbReference type="Pfam" id="PF06737">
    <property type="entry name" value="Transglycosylas"/>
    <property type="match status" value="1"/>
</dbReference>
<evidence type="ECO:0000259" key="4">
    <source>
        <dbReference type="PROSITE" id="PS51782"/>
    </source>
</evidence>
<name>A0ABP9PEP7_9PSEU</name>
<feature type="compositionally biased region" description="Polar residues" evidence="3">
    <location>
        <begin position="162"/>
        <end position="177"/>
    </location>
</feature>
<dbReference type="Gene3D" id="3.10.350.10">
    <property type="entry name" value="LysM domain"/>
    <property type="match status" value="1"/>
</dbReference>
<dbReference type="Proteomes" id="UP001428817">
    <property type="component" value="Unassembled WGS sequence"/>
</dbReference>
<feature type="domain" description="LysM" evidence="4">
    <location>
        <begin position="334"/>
        <end position="382"/>
    </location>
</feature>
<dbReference type="PROSITE" id="PS51782">
    <property type="entry name" value="LYSM"/>
    <property type="match status" value="1"/>
</dbReference>
<feature type="compositionally biased region" description="Low complexity" evidence="3">
    <location>
        <begin position="198"/>
        <end position="213"/>
    </location>
</feature>
<feature type="compositionally biased region" description="Polar residues" evidence="3">
    <location>
        <begin position="334"/>
        <end position="348"/>
    </location>
</feature>